<evidence type="ECO:0000313" key="3">
    <source>
        <dbReference type="Proteomes" id="UP001151760"/>
    </source>
</evidence>
<reference evidence="2" key="1">
    <citation type="journal article" date="2022" name="Int. J. Mol. Sci.">
        <title>Draft Genome of Tanacetum Coccineum: Genomic Comparison of Closely Related Tanacetum-Family Plants.</title>
        <authorList>
            <person name="Yamashiro T."/>
            <person name="Shiraishi A."/>
            <person name="Nakayama K."/>
            <person name="Satake H."/>
        </authorList>
    </citation>
    <scope>NUCLEOTIDE SEQUENCE</scope>
</reference>
<reference evidence="2" key="2">
    <citation type="submission" date="2022-01" db="EMBL/GenBank/DDBJ databases">
        <authorList>
            <person name="Yamashiro T."/>
            <person name="Shiraishi A."/>
            <person name="Satake H."/>
            <person name="Nakayama K."/>
        </authorList>
    </citation>
    <scope>NUCLEOTIDE SEQUENCE</scope>
</reference>
<accession>A0ABQ4ZKX4</accession>
<organism evidence="2 3">
    <name type="scientific">Tanacetum coccineum</name>
    <dbReference type="NCBI Taxonomy" id="301880"/>
    <lineage>
        <taxon>Eukaryota</taxon>
        <taxon>Viridiplantae</taxon>
        <taxon>Streptophyta</taxon>
        <taxon>Embryophyta</taxon>
        <taxon>Tracheophyta</taxon>
        <taxon>Spermatophyta</taxon>
        <taxon>Magnoliopsida</taxon>
        <taxon>eudicotyledons</taxon>
        <taxon>Gunneridae</taxon>
        <taxon>Pentapetalae</taxon>
        <taxon>asterids</taxon>
        <taxon>campanulids</taxon>
        <taxon>Asterales</taxon>
        <taxon>Asteraceae</taxon>
        <taxon>Asteroideae</taxon>
        <taxon>Anthemideae</taxon>
        <taxon>Anthemidinae</taxon>
        <taxon>Tanacetum</taxon>
    </lineage>
</organism>
<feature type="compositionally biased region" description="Low complexity" evidence="1">
    <location>
        <begin position="68"/>
        <end position="85"/>
    </location>
</feature>
<evidence type="ECO:0008006" key="4">
    <source>
        <dbReference type="Google" id="ProtNLM"/>
    </source>
</evidence>
<keyword evidence="3" id="KW-1185">Reference proteome</keyword>
<sequence length="185" mass="20158">MFEDNSYQAHKEHKNWFEVLEKSLEGNYSNQLLSDLEEARRKKRKKRASPRTPSGSLPTQSPPPPLPAGTSGAPGTSGASGSTQLSPPPPPLSTHTSRGNRQQGSGAPSSSKSAALTPKSMAWTTSDTRFESVHLSDDDDTGNDHLPKADMRKDWWKPLAEEERPATLEPAWTIPSSNVSNVENN</sequence>
<protein>
    <recommendedName>
        <fullName evidence="4">PH domain-containing protein</fullName>
    </recommendedName>
</protein>
<name>A0ABQ4ZKX4_9ASTR</name>
<feature type="region of interest" description="Disordered" evidence="1">
    <location>
        <begin position="27"/>
        <end position="153"/>
    </location>
</feature>
<feature type="compositionally biased region" description="Basic and acidic residues" evidence="1">
    <location>
        <begin position="128"/>
        <end position="153"/>
    </location>
</feature>
<comment type="caution">
    <text evidence="2">The sequence shown here is derived from an EMBL/GenBank/DDBJ whole genome shotgun (WGS) entry which is preliminary data.</text>
</comment>
<evidence type="ECO:0000313" key="2">
    <source>
        <dbReference type="EMBL" id="GJS90131.1"/>
    </source>
</evidence>
<dbReference type="Proteomes" id="UP001151760">
    <property type="component" value="Unassembled WGS sequence"/>
</dbReference>
<gene>
    <name evidence="2" type="ORF">Tco_0772767</name>
</gene>
<dbReference type="EMBL" id="BQNB010011403">
    <property type="protein sequence ID" value="GJS90131.1"/>
    <property type="molecule type" value="Genomic_DNA"/>
</dbReference>
<evidence type="ECO:0000256" key="1">
    <source>
        <dbReference type="SAM" id="MobiDB-lite"/>
    </source>
</evidence>
<feature type="compositionally biased region" description="Low complexity" evidence="1">
    <location>
        <begin position="104"/>
        <end position="115"/>
    </location>
</feature>
<proteinExistence type="predicted"/>